<proteinExistence type="inferred from homology"/>
<reference evidence="4 5" key="1">
    <citation type="submission" date="2020-08" db="EMBL/GenBank/DDBJ databases">
        <title>Genomic Encyclopedia of Type Strains, Phase IV (KMG-IV): sequencing the most valuable type-strain genomes for metagenomic binning, comparative biology and taxonomic classification.</title>
        <authorList>
            <person name="Goeker M."/>
        </authorList>
    </citation>
    <scope>NUCLEOTIDE SEQUENCE [LARGE SCALE GENOMIC DNA]</scope>
    <source>
        <strain evidence="4 5">DSM 2461</strain>
    </source>
</reference>
<accession>A0A841RFW3</accession>
<protein>
    <submittedName>
        <fullName evidence="4">Nitroreductase/predicted lactoylglutathione lyase</fullName>
    </submittedName>
</protein>
<dbReference type="InterPro" id="IPR029068">
    <property type="entry name" value="Glyas_Bleomycin-R_OHBP_Dase"/>
</dbReference>
<evidence type="ECO:0000313" key="4">
    <source>
        <dbReference type="EMBL" id="MBB6482107.1"/>
    </source>
</evidence>
<gene>
    <name evidence="4" type="ORF">HNR50_003795</name>
</gene>
<feature type="domain" description="Nitroreductase" evidence="3">
    <location>
        <begin position="123"/>
        <end position="177"/>
    </location>
</feature>
<dbReference type="Gene3D" id="3.40.109.10">
    <property type="entry name" value="NADH Oxidase"/>
    <property type="match status" value="1"/>
</dbReference>
<dbReference type="CDD" id="cd06587">
    <property type="entry name" value="VOC"/>
    <property type="match status" value="1"/>
</dbReference>
<feature type="domain" description="Nitroreductase" evidence="3">
    <location>
        <begin position="189"/>
        <end position="258"/>
    </location>
</feature>
<evidence type="ECO:0000256" key="1">
    <source>
        <dbReference type="ARBA" id="ARBA00007118"/>
    </source>
</evidence>
<dbReference type="SUPFAM" id="SSF55469">
    <property type="entry name" value="FMN-dependent nitroreductase-like"/>
    <property type="match status" value="1"/>
</dbReference>
<dbReference type="GO" id="GO:0016829">
    <property type="term" value="F:lyase activity"/>
    <property type="evidence" value="ECO:0007669"/>
    <property type="project" value="UniProtKB-KW"/>
</dbReference>
<dbReference type="Gene3D" id="3.10.180.10">
    <property type="entry name" value="2,3-Dihydroxybiphenyl 1,2-Dioxygenase, domain 1"/>
    <property type="match status" value="1"/>
</dbReference>
<dbReference type="InterPro" id="IPR029479">
    <property type="entry name" value="Nitroreductase"/>
</dbReference>
<dbReference type="InterPro" id="IPR000415">
    <property type="entry name" value="Nitroreductase-like"/>
</dbReference>
<dbReference type="EMBL" id="JACHGJ010000009">
    <property type="protein sequence ID" value="MBB6482107.1"/>
    <property type="molecule type" value="Genomic_DNA"/>
</dbReference>
<dbReference type="AlphaFoldDB" id="A0A841RFW3"/>
<comment type="caution">
    <text evidence="4">The sequence shown here is derived from an EMBL/GenBank/DDBJ whole genome shotgun (WGS) entry which is preliminary data.</text>
</comment>
<evidence type="ECO:0000256" key="2">
    <source>
        <dbReference type="ARBA" id="ARBA00023002"/>
    </source>
</evidence>
<name>A0A841RFW3_9SPIO</name>
<organism evidence="4 5">
    <name type="scientific">Spirochaeta isovalerica</name>
    <dbReference type="NCBI Taxonomy" id="150"/>
    <lineage>
        <taxon>Bacteria</taxon>
        <taxon>Pseudomonadati</taxon>
        <taxon>Spirochaetota</taxon>
        <taxon>Spirochaetia</taxon>
        <taxon>Spirochaetales</taxon>
        <taxon>Spirochaetaceae</taxon>
        <taxon>Spirochaeta</taxon>
    </lineage>
</organism>
<dbReference type="SUPFAM" id="SSF54593">
    <property type="entry name" value="Glyoxalase/Bleomycin resistance protein/Dihydroxybiphenyl dioxygenase"/>
    <property type="match status" value="1"/>
</dbReference>
<comment type="similarity">
    <text evidence="1">Belongs to the nitroreductase family.</text>
</comment>
<evidence type="ECO:0000259" key="3">
    <source>
        <dbReference type="Pfam" id="PF00881"/>
    </source>
</evidence>
<dbReference type="RefSeq" id="WP_184748341.1">
    <property type="nucleotide sequence ID" value="NZ_JACHGJ010000009.1"/>
</dbReference>
<dbReference type="PANTHER" id="PTHR43673:SF10">
    <property type="entry name" value="NADH DEHYDROGENASE_NAD(P)H NITROREDUCTASE XCC3605-RELATED"/>
    <property type="match status" value="1"/>
</dbReference>
<keyword evidence="2" id="KW-0560">Oxidoreductase</keyword>
<dbReference type="Pfam" id="PF00881">
    <property type="entry name" value="Nitroreductase"/>
    <property type="match status" value="2"/>
</dbReference>
<dbReference type="PANTHER" id="PTHR43673">
    <property type="entry name" value="NAD(P)H NITROREDUCTASE YDGI-RELATED"/>
    <property type="match status" value="1"/>
</dbReference>
<keyword evidence="5" id="KW-1185">Reference proteome</keyword>
<dbReference type="CDD" id="cd02062">
    <property type="entry name" value="Nitro_FMN_reductase"/>
    <property type="match status" value="1"/>
</dbReference>
<keyword evidence="4" id="KW-0456">Lyase</keyword>
<evidence type="ECO:0000313" key="5">
    <source>
        <dbReference type="Proteomes" id="UP000587760"/>
    </source>
</evidence>
<dbReference type="Proteomes" id="UP000587760">
    <property type="component" value="Unassembled WGS sequence"/>
</dbReference>
<sequence>MSGLTFHRSTKYKETISFYREKIGMSIWLEQGGCTILQKGNFLLGFCDRDEADTEGMITFFFETKEEVDLYYRKFKESAAAPPKITEQYRIYHFFTKDPEGRNVEFQTFLHPVESHMTGSMLLKSRRSIRQFSDALLPEATLRNIFEECRYVPTSCNSQAYYFKVIRDREILEKLSAIRGSSSKPIKMAPMAVIAYSDPAGTGRPEQDGAIASTYFVLAAAQHGAGTCWIGGMDREDVKELTGIGKNMHIAMVTPLGWPEERKALPERRMVNEFVEGLN</sequence>
<dbReference type="GO" id="GO:0016491">
    <property type="term" value="F:oxidoreductase activity"/>
    <property type="evidence" value="ECO:0007669"/>
    <property type="project" value="UniProtKB-KW"/>
</dbReference>